<dbReference type="RefSeq" id="WP_013929463.1">
    <property type="nucleotide sequence ID" value="NC_015703.1"/>
</dbReference>
<organism evidence="2 3">
    <name type="scientific">Runella slithyformis (strain ATCC 29530 / DSM 19594 / LMG 11500 / NCIMB 11436 / LSU 4)</name>
    <dbReference type="NCBI Taxonomy" id="761193"/>
    <lineage>
        <taxon>Bacteria</taxon>
        <taxon>Pseudomonadati</taxon>
        <taxon>Bacteroidota</taxon>
        <taxon>Cytophagia</taxon>
        <taxon>Cytophagales</taxon>
        <taxon>Spirosomataceae</taxon>
        <taxon>Runella</taxon>
    </lineage>
</organism>
<keyword evidence="3" id="KW-1185">Reference proteome</keyword>
<protein>
    <submittedName>
        <fullName evidence="2">Uncharacterized protein</fullName>
    </submittedName>
</protein>
<keyword evidence="1" id="KW-0732">Signal</keyword>
<proteinExistence type="predicted"/>
<reference evidence="2 3" key="2">
    <citation type="journal article" date="2012" name="Stand. Genomic Sci.">
        <title>Complete genome sequence of the aquatic bacterium Runella slithyformis type strain (LSU 4(T)).</title>
        <authorList>
            <person name="Copeland A."/>
            <person name="Zhang X."/>
            <person name="Misra M."/>
            <person name="Lapidus A."/>
            <person name="Nolan M."/>
            <person name="Lucas S."/>
            <person name="Deshpande S."/>
            <person name="Cheng J.F."/>
            <person name="Tapia R."/>
            <person name="Goodwin L.A."/>
            <person name="Pitluck S."/>
            <person name="Liolios K."/>
            <person name="Pagani I."/>
            <person name="Ivanova N."/>
            <person name="Mikhailova N."/>
            <person name="Pati A."/>
            <person name="Chen A."/>
            <person name="Palaniappan K."/>
            <person name="Land M."/>
            <person name="Hauser L."/>
            <person name="Pan C."/>
            <person name="Jeffries C.D."/>
            <person name="Detter J.C."/>
            <person name="Brambilla E.M."/>
            <person name="Rohde M."/>
            <person name="Djao O.D."/>
            <person name="Goker M."/>
            <person name="Sikorski J."/>
            <person name="Tindall B.J."/>
            <person name="Woyke T."/>
            <person name="Bristow J."/>
            <person name="Eisen J.A."/>
            <person name="Markowitz V."/>
            <person name="Hugenholtz P."/>
            <person name="Kyrpides N.C."/>
            <person name="Klenk H.P."/>
            <person name="Mavromatis K."/>
        </authorList>
    </citation>
    <scope>NUCLEOTIDE SEQUENCE [LARGE SCALE GENOMIC DNA]</scope>
    <source>
        <strain evidence="3">ATCC 29530 / DSM 19594 / LMG 11500 / NCIMB 11436 / LSU 4</strain>
    </source>
</reference>
<evidence type="ECO:0000313" key="3">
    <source>
        <dbReference type="Proteomes" id="UP000000493"/>
    </source>
</evidence>
<accession>A0A7U3ZMX2</accession>
<dbReference type="EMBL" id="CP002859">
    <property type="protein sequence ID" value="AEI50160.1"/>
    <property type="molecule type" value="Genomic_DNA"/>
</dbReference>
<dbReference type="KEGG" id="rsi:Runsl_3802"/>
<gene>
    <name evidence="2" type="ordered locus">Runsl_3802</name>
</gene>
<reference evidence="3" key="1">
    <citation type="submission" date="2011-06" db="EMBL/GenBank/DDBJ databases">
        <title>The complete genome of chromosome of Runella slithyformis DSM 19594.</title>
        <authorList>
            <consortium name="US DOE Joint Genome Institute (JGI-PGF)"/>
            <person name="Lucas S."/>
            <person name="Han J."/>
            <person name="Lapidus A."/>
            <person name="Bruce D."/>
            <person name="Goodwin L."/>
            <person name="Pitluck S."/>
            <person name="Peters L."/>
            <person name="Kyrpides N."/>
            <person name="Mavromatis K."/>
            <person name="Ivanova N."/>
            <person name="Ovchinnikova G."/>
            <person name="Zhang X."/>
            <person name="Misra M."/>
            <person name="Detter J.C."/>
            <person name="Tapia R."/>
            <person name="Han C."/>
            <person name="Land M."/>
            <person name="Hauser L."/>
            <person name="Markowitz V."/>
            <person name="Cheng J.-F."/>
            <person name="Hugenholtz P."/>
            <person name="Woyke T."/>
            <person name="Wu D."/>
            <person name="Tindall B."/>
            <person name="Faehrich R."/>
            <person name="Brambilla E."/>
            <person name="Klenk H.-P."/>
            <person name="Eisen J.A."/>
        </authorList>
    </citation>
    <scope>NUCLEOTIDE SEQUENCE [LARGE SCALE GENOMIC DNA]</scope>
    <source>
        <strain evidence="3">ATCC 29530 / DSM 19594 / LMG 11500 / NCIMB 11436 / LSU 4</strain>
    </source>
</reference>
<sequence length="354" mass="39195">MKLPLFVFIVLFAVSTAIAQETINNQSVISMVTAKISRDLILDKIKFSPGRYDMTTKGIIELTKARVPDAVIDAMMLASSPLPVLRNQDVIDLHAGGVSRDVITKKIQYSESDFSLTTEALIELKTAKVPDPLVKVMMVPKRATLQSGNPNLIAGVLSPHPDFPIPARTKFGEPGLYYEEYKNKLPKYEELEPTTTNQTKSGGLGEAVANSATRGLTGTSQRVGLANPSANFIIEDNRPVFYFVFSGTTRKNMNEVAESIFDGVASPNDFTLMRVKPNNRGREFVIGRETSVSSSSGFSEGTVPFRFKKISNTLYKIYFDQEIAAGEYAFFYNKSSEFTSSLKLYDFSLRNNVK</sequence>
<name>A0A7U3ZMX2_RUNSL</name>
<evidence type="ECO:0000256" key="1">
    <source>
        <dbReference type="SAM" id="SignalP"/>
    </source>
</evidence>
<dbReference type="AlphaFoldDB" id="A0A7U3ZMX2"/>
<feature type="signal peptide" evidence="1">
    <location>
        <begin position="1"/>
        <end position="19"/>
    </location>
</feature>
<feature type="chain" id="PRO_5031310204" evidence="1">
    <location>
        <begin position="20"/>
        <end position="354"/>
    </location>
</feature>
<dbReference type="Proteomes" id="UP000000493">
    <property type="component" value="Chromosome"/>
</dbReference>
<evidence type="ECO:0000313" key="2">
    <source>
        <dbReference type="EMBL" id="AEI50160.1"/>
    </source>
</evidence>